<dbReference type="HOGENOM" id="CLU_1677292_0_0_1"/>
<name>M3Z2H8_MUSPF</name>
<dbReference type="AlphaFoldDB" id="M3Z2H8"/>
<feature type="compositionally biased region" description="Basic and acidic residues" evidence="1">
    <location>
        <begin position="104"/>
        <end position="129"/>
    </location>
</feature>
<dbReference type="Ensembl" id="ENSMPUT00000018050.1">
    <property type="protein sequence ID" value="ENSMPUP00000017790.1"/>
    <property type="gene ID" value="ENSMPUG00000017900.1"/>
</dbReference>
<protein>
    <submittedName>
        <fullName evidence="2">Uncharacterized protein</fullName>
    </submittedName>
</protein>
<dbReference type="InParanoid" id="M3Z2H8"/>
<proteinExistence type="predicted"/>
<evidence type="ECO:0000256" key="1">
    <source>
        <dbReference type="SAM" id="MobiDB-lite"/>
    </source>
</evidence>
<sequence length="157" mass="17190">MPGFPLYHIYPIPSPNHTWEAVLTLSVWCLGPPRTTARPPVPRPLSSSSPAPGPLQAWANCSGASVSCHEGRRGPSKELPSGARPGSKQTAQKRGRKGKLVPLWKERVDEGMKAGRRESAWHLHDERESSLTSEPRSAVPRDPGPTLPSQNSYQDLF</sequence>
<accession>M3Z2H8</accession>
<dbReference type="EMBL" id="AEYP01088995">
    <property type="status" value="NOT_ANNOTATED_CDS"/>
    <property type="molecule type" value="Genomic_DNA"/>
</dbReference>
<evidence type="ECO:0000313" key="2">
    <source>
        <dbReference type="Ensembl" id="ENSMPUP00000017790.1"/>
    </source>
</evidence>
<organism evidence="2">
    <name type="scientific">Mustela putorius furo</name>
    <name type="common">European domestic ferret</name>
    <name type="synonym">Mustela furo</name>
    <dbReference type="NCBI Taxonomy" id="9669"/>
    <lineage>
        <taxon>Eukaryota</taxon>
        <taxon>Metazoa</taxon>
        <taxon>Chordata</taxon>
        <taxon>Craniata</taxon>
        <taxon>Vertebrata</taxon>
        <taxon>Euteleostomi</taxon>
        <taxon>Mammalia</taxon>
        <taxon>Eutheria</taxon>
        <taxon>Laurasiatheria</taxon>
        <taxon>Carnivora</taxon>
        <taxon>Caniformia</taxon>
        <taxon>Musteloidea</taxon>
        <taxon>Mustelidae</taxon>
        <taxon>Mustelinae</taxon>
        <taxon>Mustela</taxon>
    </lineage>
</organism>
<feature type="region of interest" description="Disordered" evidence="1">
    <location>
        <begin position="37"/>
        <end position="157"/>
    </location>
</feature>
<reference evidence="2" key="1">
    <citation type="submission" date="2024-06" db="UniProtKB">
        <authorList>
            <consortium name="Ensembl"/>
        </authorList>
    </citation>
    <scope>IDENTIFICATION</scope>
</reference>
<feature type="compositionally biased region" description="Low complexity" evidence="1">
    <location>
        <begin position="37"/>
        <end position="50"/>
    </location>
</feature>
<feature type="compositionally biased region" description="Polar residues" evidence="1">
    <location>
        <begin position="147"/>
        <end position="157"/>
    </location>
</feature>